<dbReference type="AlphaFoldDB" id="A0A364K0B5"/>
<organism evidence="1 2">
    <name type="scientific">Falsochrobactrum ovis</name>
    <dbReference type="NCBI Taxonomy" id="1293442"/>
    <lineage>
        <taxon>Bacteria</taxon>
        <taxon>Pseudomonadati</taxon>
        <taxon>Pseudomonadota</taxon>
        <taxon>Alphaproteobacteria</taxon>
        <taxon>Hyphomicrobiales</taxon>
        <taxon>Brucellaceae</taxon>
        <taxon>Falsochrobactrum</taxon>
    </lineage>
</organism>
<comment type="caution">
    <text evidence="1">The sequence shown here is derived from an EMBL/GenBank/DDBJ whole genome shotgun (WGS) entry which is preliminary data.</text>
</comment>
<sequence>MMVNRHRGEVAARLDGRDWTLCLTLGALAELEAAFEADNLSDLIARFSSGRLSARDMQRIICAGLRGGGHNVSDDDVADMRADGGATGYARMVSELLTATFGGAETKESHSAPNP</sequence>
<reference evidence="1 2" key="1">
    <citation type="submission" date="2018-06" db="EMBL/GenBank/DDBJ databases">
        <title>Genomic Encyclopedia of Type Strains, Phase IV (KMG-IV): sequencing the most valuable type-strain genomes for metagenomic binning, comparative biology and taxonomic classification.</title>
        <authorList>
            <person name="Goeker M."/>
        </authorList>
    </citation>
    <scope>NUCLEOTIDE SEQUENCE [LARGE SCALE GENOMIC DNA]</scope>
    <source>
        <strain evidence="1 2">DSM 26720</strain>
    </source>
</reference>
<dbReference type="InterPro" id="IPR021791">
    <property type="entry name" value="Phage_TAC_11"/>
</dbReference>
<dbReference type="RefSeq" id="WP_245412559.1">
    <property type="nucleotide sequence ID" value="NZ_JBHEEY010000001.1"/>
</dbReference>
<dbReference type="Proteomes" id="UP000249453">
    <property type="component" value="Unassembled WGS sequence"/>
</dbReference>
<evidence type="ECO:0000313" key="1">
    <source>
        <dbReference type="EMBL" id="RAK34370.1"/>
    </source>
</evidence>
<evidence type="ECO:0000313" key="2">
    <source>
        <dbReference type="Proteomes" id="UP000249453"/>
    </source>
</evidence>
<dbReference type="Pfam" id="PF11836">
    <property type="entry name" value="Phage_TAC_11"/>
    <property type="match status" value="1"/>
</dbReference>
<protein>
    <submittedName>
        <fullName evidence="1">Tail tube GTA-gp10-like protein</fullName>
    </submittedName>
</protein>
<keyword evidence="2" id="KW-1185">Reference proteome</keyword>
<accession>A0A364K0B5</accession>
<name>A0A364K0B5_9HYPH</name>
<proteinExistence type="predicted"/>
<gene>
    <name evidence="1" type="ORF">C7374_101704</name>
</gene>
<dbReference type="EMBL" id="QLMK01000001">
    <property type="protein sequence ID" value="RAK34370.1"/>
    <property type="molecule type" value="Genomic_DNA"/>
</dbReference>